<dbReference type="PANTHER" id="PTHR40131:SF1">
    <property type="entry name" value="C1Q DOMAIN-CONTAINING PROTEIN"/>
    <property type="match status" value="1"/>
</dbReference>
<proteinExistence type="predicted"/>
<evidence type="ECO:0000313" key="4">
    <source>
        <dbReference type="Proteomes" id="UP001295684"/>
    </source>
</evidence>
<keyword evidence="4" id="KW-1185">Reference proteome</keyword>
<evidence type="ECO:0008006" key="5">
    <source>
        <dbReference type="Google" id="ProtNLM"/>
    </source>
</evidence>
<dbReference type="Proteomes" id="UP001295684">
    <property type="component" value="Unassembled WGS sequence"/>
</dbReference>
<feature type="coiled-coil region" evidence="1">
    <location>
        <begin position="472"/>
        <end position="499"/>
    </location>
</feature>
<dbReference type="PANTHER" id="PTHR40131">
    <property type="entry name" value="C1Q DOMAIN-CONTAINING PROTEIN"/>
    <property type="match status" value="1"/>
</dbReference>
<gene>
    <name evidence="3" type="ORF">ECRASSUSDP1_LOCUS26733</name>
</gene>
<dbReference type="EMBL" id="CAMPGE010027567">
    <property type="protein sequence ID" value="CAI2385185.1"/>
    <property type="molecule type" value="Genomic_DNA"/>
</dbReference>
<feature type="region of interest" description="Disordered" evidence="2">
    <location>
        <begin position="1"/>
        <end position="24"/>
    </location>
</feature>
<organism evidence="3 4">
    <name type="scientific">Euplotes crassus</name>
    <dbReference type="NCBI Taxonomy" id="5936"/>
    <lineage>
        <taxon>Eukaryota</taxon>
        <taxon>Sar</taxon>
        <taxon>Alveolata</taxon>
        <taxon>Ciliophora</taxon>
        <taxon>Intramacronucleata</taxon>
        <taxon>Spirotrichea</taxon>
        <taxon>Hypotrichia</taxon>
        <taxon>Euplotida</taxon>
        <taxon>Euplotidae</taxon>
        <taxon>Moneuplotes</taxon>
    </lineage>
</organism>
<keyword evidence="1" id="KW-0175">Coiled coil</keyword>
<sequence>MDNYHKPSYTAGSQGTGEEYSVLSPNKSNVSNSIHYGIPSYHPGIKENNAHSEIFPNIVQDLLNGTEEWRNIQDIIRMTLKALCEVIRDQGMSIKFLEKTLATKANKAEINSALDTKANISDVSNAITEVASQLEYKASLEEVNAMVHDKMGKSELQYLLTNKVSIDEMRSLMENKSNVHEVNQKFQSLDRKIEQYFDDFKAKQQTYALQKDLSNVLVQLELKADLNDVNESFSEKANKSTVAGALHRKANKGEVDDALELKVDKKDLHEILDNFKKDVEHSQIIGFSKQKETLVKIDHFKELEDIILRKADKAEIDMYLSAVNTQKKDFDRRIHLIEKETSEVLKTVQMEIETMRTSCIETLNRKADLSEIDRLNEEVITKLNTESVIELINKAKSDLYIAMNEIKEDFAKGQKKYEDSLLEKASRAEISSAKIAEDIHITRKEIEELRQISIGVEKDTIAYSKNMYESSRKEMGHELSRMENNLESFRTEISHKLDNSLSVQEFDKYKQNTSEVIENKVDVEEVQRAITGCQNDAINRIDSSKEEVLKTIDELNGSLIPNLESKIDSQDLEARIANLVTKNELTSELEESNSHLIKDIRNLYSITEKKTDLADFEHEREKIREILENIENDLGGKMNDIDARDLISQKCSIDDVNKALTEVHNELDTKSNVEELQSHTKMQTEINQALCAENCVARWIWKSGDLKSGFAIPWEIESINTCPENFLWEQDKANIMTVAPGLYEITFGFFSKKKPTVQLLVNGEPCLSAVNNASYVIHHSSGKLKSSNKHKEGNITGLTLIDFVALPARARISVSFKGESTSEGFMGLRKL</sequence>
<evidence type="ECO:0000256" key="1">
    <source>
        <dbReference type="SAM" id="Coils"/>
    </source>
</evidence>
<comment type="caution">
    <text evidence="3">The sequence shown here is derived from an EMBL/GenBank/DDBJ whole genome shotgun (WGS) entry which is preliminary data.</text>
</comment>
<name>A0AAD1Y5I8_EUPCR</name>
<evidence type="ECO:0000256" key="2">
    <source>
        <dbReference type="SAM" id="MobiDB-lite"/>
    </source>
</evidence>
<dbReference type="AlphaFoldDB" id="A0AAD1Y5I8"/>
<evidence type="ECO:0000313" key="3">
    <source>
        <dbReference type="EMBL" id="CAI2385185.1"/>
    </source>
</evidence>
<protein>
    <recommendedName>
        <fullName evidence="5">C1q domain-containing protein</fullName>
    </recommendedName>
</protein>
<accession>A0AAD1Y5I8</accession>
<reference evidence="3" key="1">
    <citation type="submission" date="2023-07" db="EMBL/GenBank/DDBJ databases">
        <authorList>
            <consortium name="AG Swart"/>
            <person name="Singh M."/>
            <person name="Singh A."/>
            <person name="Seah K."/>
            <person name="Emmerich C."/>
        </authorList>
    </citation>
    <scope>NUCLEOTIDE SEQUENCE</scope>
    <source>
        <strain evidence="3">DP1</strain>
    </source>
</reference>